<comment type="caution">
    <text evidence="8">The sequence shown here is derived from an EMBL/GenBank/DDBJ whole genome shotgun (WGS) entry which is preliminary data.</text>
</comment>
<keyword evidence="5" id="KW-0046">Antibiotic resistance</keyword>
<evidence type="ECO:0000256" key="1">
    <source>
        <dbReference type="ARBA" id="ARBA00004202"/>
    </source>
</evidence>
<dbReference type="Pfam" id="PF00005">
    <property type="entry name" value="ABC_tran"/>
    <property type="match status" value="1"/>
</dbReference>
<evidence type="ECO:0000259" key="7">
    <source>
        <dbReference type="Pfam" id="PF00005"/>
    </source>
</evidence>
<keyword evidence="3" id="KW-0547">Nucleotide-binding</keyword>
<keyword evidence="9" id="KW-1185">Reference proteome</keyword>
<dbReference type="InterPro" id="IPR027417">
    <property type="entry name" value="P-loop_NTPase"/>
</dbReference>
<evidence type="ECO:0000256" key="4">
    <source>
        <dbReference type="ARBA" id="ARBA00022840"/>
    </source>
</evidence>
<evidence type="ECO:0000256" key="3">
    <source>
        <dbReference type="ARBA" id="ARBA00022741"/>
    </source>
</evidence>
<dbReference type="Gene3D" id="3.40.50.300">
    <property type="entry name" value="P-loop containing nucleotide triphosphate hydrolases"/>
    <property type="match status" value="1"/>
</dbReference>
<reference evidence="8 9" key="1">
    <citation type="journal article" date="2019" name="Int. J. Syst. Evol. Microbiol.">
        <title>The Global Catalogue of Microorganisms (GCM) 10K type strain sequencing project: providing services to taxonomists for standard genome sequencing and annotation.</title>
        <authorList>
            <consortium name="The Broad Institute Genomics Platform"/>
            <consortium name="The Broad Institute Genome Sequencing Center for Infectious Disease"/>
            <person name="Wu L."/>
            <person name="Ma J."/>
        </authorList>
    </citation>
    <scope>NUCLEOTIDE SEQUENCE [LARGE SCALE GENOMIC DNA]</scope>
    <source>
        <strain evidence="8 9">JCM 7356</strain>
    </source>
</reference>
<organism evidence="8 9">
    <name type="scientific">Kitasatospora cystarginea</name>
    <dbReference type="NCBI Taxonomy" id="58350"/>
    <lineage>
        <taxon>Bacteria</taxon>
        <taxon>Bacillati</taxon>
        <taxon>Actinomycetota</taxon>
        <taxon>Actinomycetes</taxon>
        <taxon>Kitasatosporales</taxon>
        <taxon>Streptomycetaceae</taxon>
        <taxon>Kitasatospora</taxon>
    </lineage>
</organism>
<comment type="subcellular location">
    <subcellularLocation>
        <location evidence="1">Cell membrane</location>
        <topology evidence="1">Peripheral membrane protein</topology>
    </subcellularLocation>
</comment>
<keyword evidence="4" id="KW-0067">ATP-binding</keyword>
<dbReference type="InterPro" id="IPR003439">
    <property type="entry name" value="ABC_transporter-like_ATP-bd"/>
</dbReference>
<protein>
    <recommendedName>
        <fullName evidence="7">ABC transporter domain-containing protein</fullName>
    </recommendedName>
</protein>
<dbReference type="EMBL" id="BAAATR010000003">
    <property type="protein sequence ID" value="GAA2230727.1"/>
    <property type="molecule type" value="Genomic_DNA"/>
</dbReference>
<feature type="region of interest" description="Disordered" evidence="6">
    <location>
        <begin position="49"/>
        <end position="89"/>
    </location>
</feature>
<sequence>MSIRGPWKTFGHQAAAADLDLELPVGSFIGLVGPNGAGRTTTLSMVTGLLRPDPRSTSPSSAEHPRRGPGARGPPRPAGGPASWVGGSD</sequence>
<evidence type="ECO:0000313" key="9">
    <source>
        <dbReference type="Proteomes" id="UP001500305"/>
    </source>
</evidence>
<name>A0ABN3DGQ6_9ACTN</name>
<gene>
    <name evidence="8" type="ORF">GCM10010430_08570</name>
</gene>
<evidence type="ECO:0000313" key="8">
    <source>
        <dbReference type="EMBL" id="GAA2230727.1"/>
    </source>
</evidence>
<keyword evidence="2" id="KW-0813">Transport</keyword>
<dbReference type="InterPro" id="IPR050763">
    <property type="entry name" value="ABC_transporter_ATP-binding"/>
</dbReference>
<proteinExistence type="predicted"/>
<dbReference type="Proteomes" id="UP001500305">
    <property type="component" value="Unassembled WGS sequence"/>
</dbReference>
<accession>A0ABN3DGQ6</accession>
<dbReference type="SUPFAM" id="SSF52540">
    <property type="entry name" value="P-loop containing nucleoside triphosphate hydrolases"/>
    <property type="match status" value="1"/>
</dbReference>
<evidence type="ECO:0000256" key="5">
    <source>
        <dbReference type="ARBA" id="ARBA00023251"/>
    </source>
</evidence>
<evidence type="ECO:0000256" key="2">
    <source>
        <dbReference type="ARBA" id="ARBA00022448"/>
    </source>
</evidence>
<feature type="domain" description="ABC transporter" evidence="7">
    <location>
        <begin position="18"/>
        <end position="53"/>
    </location>
</feature>
<evidence type="ECO:0000256" key="6">
    <source>
        <dbReference type="SAM" id="MobiDB-lite"/>
    </source>
</evidence>
<dbReference type="PANTHER" id="PTHR42711:SF19">
    <property type="entry name" value="DOXORUBICIN RESISTANCE ATP-BINDING PROTEIN DRRA"/>
    <property type="match status" value="1"/>
</dbReference>
<dbReference type="PANTHER" id="PTHR42711">
    <property type="entry name" value="ABC TRANSPORTER ATP-BINDING PROTEIN"/>
    <property type="match status" value="1"/>
</dbReference>